<reference evidence="1" key="1">
    <citation type="submission" date="2023-01" db="EMBL/GenBank/DDBJ databases">
        <authorList>
            <person name="Van Ghelder C."/>
            <person name="Rancurel C."/>
        </authorList>
    </citation>
    <scope>NUCLEOTIDE SEQUENCE</scope>
    <source>
        <strain evidence="1">CNCM I-4278</strain>
    </source>
</reference>
<accession>A0A9W4XEX9</accession>
<organism evidence="1 2">
    <name type="scientific">Periconia digitata</name>
    <dbReference type="NCBI Taxonomy" id="1303443"/>
    <lineage>
        <taxon>Eukaryota</taxon>
        <taxon>Fungi</taxon>
        <taxon>Dikarya</taxon>
        <taxon>Ascomycota</taxon>
        <taxon>Pezizomycotina</taxon>
        <taxon>Dothideomycetes</taxon>
        <taxon>Pleosporomycetidae</taxon>
        <taxon>Pleosporales</taxon>
        <taxon>Massarineae</taxon>
        <taxon>Periconiaceae</taxon>
        <taxon>Periconia</taxon>
    </lineage>
</organism>
<gene>
    <name evidence="1" type="ORF">PDIGIT_LOCUS2394</name>
</gene>
<proteinExistence type="predicted"/>
<dbReference type="OrthoDB" id="1470350at2759"/>
<keyword evidence="2" id="KW-1185">Reference proteome</keyword>
<evidence type="ECO:0000313" key="2">
    <source>
        <dbReference type="Proteomes" id="UP001152607"/>
    </source>
</evidence>
<dbReference type="InterPro" id="IPR036396">
    <property type="entry name" value="Cyt_P450_sf"/>
</dbReference>
<dbReference type="AlphaFoldDB" id="A0A9W4XEX9"/>
<dbReference type="GO" id="GO:0004497">
    <property type="term" value="F:monooxygenase activity"/>
    <property type="evidence" value="ECO:0007669"/>
    <property type="project" value="InterPro"/>
</dbReference>
<dbReference type="Proteomes" id="UP001152607">
    <property type="component" value="Unassembled WGS sequence"/>
</dbReference>
<comment type="caution">
    <text evidence="1">The sequence shown here is derived from an EMBL/GenBank/DDBJ whole genome shotgun (WGS) entry which is preliminary data.</text>
</comment>
<protein>
    <submittedName>
        <fullName evidence="1">Uncharacterized protein</fullName>
    </submittedName>
</protein>
<dbReference type="GO" id="GO:0005506">
    <property type="term" value="F:iron ion binding"/>
    <property type="evidence" value="ECO:0007669"/>
    <property type="project" value="InterPro"/>
</dbReference>
<dbReference type="EMBL" id="CAOQHR010000002">
    <property type="protein sequence ID" value="CAI6289355.1"/>
    <property type="molecule type" value="Genomic_DNA"/>
</dbReference>
<dbReference type="GO" id="GO:0020037">
    <property type="term" value="F:heme binding"/>
    <property type="evidence" value="ECO:0007669"/>
    <property type="project" value="InterPro"/>
</dbReference>
<evidence type="ECO:0000313" key="1">
    <source>
        <dbReference type="EMBL" id="CAI6289355.1"/>
    </source>
</evidence>
<dbReference type="SUPFAM" id="SSF48264">
    <property type="entry name" value="Cytochrome P450"/>
    <property type="match status" value="1"/>
</dbReference>
<dbReference type="GO" id="GO:0016705">
    <property type="term" value="F:oxidoreductase activity, acting on paired donors, with incorporation or reduction of molecular oxygen"/>
    <property type="evidence" value="ECO:0007669"/>
    <property type="project" value="InterPro"/>
</dbReference>
<name>A0A9W4XEX9_9PLEO</name>
<sequence>MVSPSGNVLWTRDPDVILQLQTHHSDFVEPTDMFVMLDIYGPTITASGGDEQFTYRKIASSFVNENTHNIVWTETVSQAKSMLRHRDYKGGVAPDVASNPNRFALHFPSKAFFNRPETWHNVLTKPPRHRLSYPEAISVDFKRNNTISITPRPVLNMLILFSCMCVR</sequence>